<protein>
    <recommendedName>
        <fullName evidence="4">Large ribosomal subunit protein uL29</fullName>
    </recommendedName>
    <alternativeName>
        <fullName evidence="5">50S ribosomal protein L29</fullName>
    </alternativeName>
</protein>
<comment type="caution">
    <text evidence="6">The sequence shown here is derived from an EMBL/GenBank/DDBJ whole genome shotgun (WGS) entry which is preliminary data.</text>
</comment>
<dbReference type="GO" id="GO:0005840">
    <property type="term" value="C:ribosome"/>
    <property type="evidence" value="ECO:0007669"/>
    <property type="project" value="UniProtKB-KW"/>
</dbReference>
<evidence type="ECO:0000256" key="1">
    <source>
        <dbReference type="ARBA" id="ARBA00009254"/>
    </source>
</evidence>
<organism evidence="6">
    <name type="scientific">Sulfurihydrogenibium azorense</name>
    <dbReference type="NCBI Taxonomy" id="309806"/>
    <lineage>
        <taxon>Bacteria</taxon>
        <taxon>Pseudomonadati</taxon>
        <taxon>Aquificota</taxon>
        <taxon>Aquificia</taxon>
        <taxon>Aquificales</taxon>
        <taxon>Hydrogenothermaceae</taxon>
        <taxon>Sulfurihydrogenibium</taxon>
    </lineage>
</organism>
<dbReference type="Pfam" id="PF00831">
    <property type="entry name" value="Ribosomal_L29"/>
    <property type="match status" value="1"/>
</dbReference>
<dbReference type="SUPFAM" id="SSF46561">
    <property type="entry name" value="Ribosomal protein L29 (L29p)"/>
    <property type="match status" value="1"/>
</dbReference>
<evidence type="ECO:0000256" key="4">
    <source>
        <dbReference type="ARBA" id="ARBA00035204"/>
    </source>
</evidence>
<dbReference type="GO" id="GO:0003735">
    <property type="term" value="F:structural constituent of ribosome"/>
    <property type="evidence" value="ECO:0007669"/>
    <property type="project" value="InterPro"/>
</dbReference>
<evidence type="ECO:0000256" key="3">
    <source>
        <dbReference type="ARBA" id="ARBA00023274"/>
    </source>
</evidence>
<dbReference type="Gene3D" id="1.10.287.310">
    <property type="match status" value="1"/>
</dbReference>
<evidence type="ECO:0000313" key="6">
    <source>
        <dbReference type="EMBL" id="HEV09048.1"/>
    </source>
</evidence>
<dbReference type="Proteomes" id="UP000885621">
    <property type="component" value="Unassembled WGS sequence"/>
</dbReference>
<dbReference type="InterPro" id="IPR036049">
    <property type="entry name" value="Ribosomal_uL29_sf"/>
</dbReference>
<evidence type="ECO:0000256" key="5">
    <source>
        <dbReference type="ARBA" id="ARBA00035476"/>
    </source>
</evidence>
<dbReference type="GO" id="GO:0006412">
    <property type="term" value="P:translation"/>
    <property type="evidence" value="ECO:0007669"/>
    <property type="project" value="InterPro"/>
</dbReference>
<dbReference type="AlphaFoldDB" id="A0A832D9R9"/>
<comment type="similarity">
    <text evidence="1">Belongs to the universal ribosomal protein uL29 family.</text>
</comment>
<reference evidence="6" key="1">
    <citation type="journal article" date="2020" name="mSystems">
        <title>Genome- and Community-Level Interaction Insights into Carbon Utilization and Element Cycling Functions of Hydrothermarchaeota in Hydrothermal Sediment.</title>
        <authorList>
            <person name="Zhou Z."/>
            <person name="Liu Y."/>
            <person name="Xu W."/>
            <person name="Pan J."/>
            <person name="Luo Z.H."/>
            <person name="Li M."/>
        </authorList>
    </citation>
    <scope>NUCLEOTIDE SEQUENCE [LARGE SCALE GENOMIC DNA]</scope>
    <source>
        <strain evidence="6">SpSt-1257</strain>
    </source>
</reference>
<sequence length="28" mass="3404">MKASEWRKLSTEELKEKVVELKKKLMQL</sequence>
<evidence type="ECO:0000256" key="2">
    <source>
        <dbReference type="ARBA" id="ARBA00022980"/>
    </source>
</evidence>
<feature type="non-terminal residue" evidence="6">
    <location>
        <position position="28"/>
    </location>
</feature>
<dbReference type="EMBL" id="DSFC01000080">
    <property type="protein sequence ID" value="HEV09048.1"/>
    <property type="molecule type" value="Genomic_DNA"/>
</dbReference>
<dbReference type="GO" id="GO:1990904">
    <property type="term" value="C:ribonucleoprotein complex"/>
    <property type="evidence" value="ECO:0007669"/>
    <property type="project" value="UniProtKB-KW"/>
</dbReference>
<keyword evidence="3" id="KW-0687">Ribonucleoprotein</keyword>
<keyword evidence="2 6" id="KW-0689">Ribosomal protein</keyword>
<gene>
    <name evidence="6" type="ORF">ENO34_01460</name>
</gene>
<name>A0A832D9R9_9AQUI</name>
<accession>A0A832D9R9</accession>
<dbReference type="InterPro" id="IPR001854">
    <property type="entry name" value="Ribosomal_uL29"/>
</dbReference>
<proteinExistence type="inferred from homology"/>